<dbReference type="GO" id="GO:0016874">
    <property type="term" value="F:ligase activity"/>
    <property type="evidence" value="ECO:0007669"/>
    <property type="project" value="UniProtKB-KW"/>
</dbReference>
<dbReference type="InterPro" id="IPR029052">
    <property type="entry name" value="Metallo-depent_PP-like"/>
</dbReference>
<dbReference type="EMBL" id="UGNV01000001">
    <property type="protein sequence ID" value="STX29828.1"/>
    <property type="molecule type" value="Genomic_DNA"/>
</dbReference>
<protein>
    <submittedName>
        <fullName evidence="2">Metallophosphoesterase, DNA ligase-associated</fullName>
    </submittedName>
</protein>
<dbReference type="Gene3D" id="3.60.21.10">
    <property type="match status" value="1"/>
</dbReference>
<dbReference type="NCBIfam" id="TIGR04123">
    <property type="entry name" value="P_estr_lig_assc"/>
    <property type="match status" value="1"/>
</dbReference>
<dbReference type="SUPFAM" id="SSF56300">
    <property type="entry name" value="Metallo-dependent phosphatases"/>
    <property type="match status" value="1"/>
</dbReference>
<dbReference type="Pfam" id="PF00149">
    <property type="entry name" value="Metallophos"/>
    <property type="match status" value="1"/>
</dbReference>
<keyword evidence="3" id="KW-1185">Reference proteome</keyword>
<feature type="domain" description="Calcineurin-like phosphoesterase" evidence="1">
    <location>
        <begin position="35"/>
        <end position="135"/>
    </location>
</feature>
<dbReference type="InterPro" id="IPR024173">
    <property type="entry name" value="Pesterase_MJ0037-like"/>
</dbReference>
<dbReference type="InterPro" id="IPR026336">
    <property type="entry name" value="PdeM-like"/>
</dbReference>
<dbReference type="PANTHER" id="PTHR39323:SF1">
    <property type="entry name" value="BLR1149 PROTEIN"/>
    <property type="match status" value="1"/>
</dbReference>
<organism evidence="2 3">
    <name type="scientific">Legionella beliardensis</name>
    <dbReference type="NCBI Taxonomy" id="91822"/>
    <lineage>
        <taxon>Bacteria</taxon>
        <taxon>Pseudomonadati</taxon>
        <taxon>Pseudomonadota</taxon>
        <taxon>Gammaproteobacteria</taxon>
        <taxon>Legionellales</taxon>
        <taxon>Legionellaceae</taxon>
        <taxon>Legionella</taxon>
    </lineage>
</organism>
<evidence type="ECO:0000313" key="3">
    <source>
        <dbReference type="Proteomes" id="UP000254968"/>
    </source>
</evidence>
<accession>A0A378I3S7</accession>
<evidence type="ECO:0000259" key="1">
    <source>
        <dbReference type="Pfam" id="PF00149"/>
    </source>
</evidence>
<sequence>MLINDSEKKLIQITFAKHLLIFSGLGVIYWPEQQLLIVADLHLEKGSYYAKRGNPLPLYDTWDTLKRLEQVVDYFKPKTLLSLGDNVHDPNAFLRIDNSALKLLEQISQQLDKWIWLMGNHDKKAILNFATNIYFCTCWKLENITFTHDLLPDTPYQIVGHYHPKLKIKKITGKCFLINQNKIIMPSFGSYTGGLDIKSANFEKLMQDELFNVYLMYKEKIWHIK</sequence>
<proteinExistence type="predicted"/>
<dbReference type="InterPro" id="IPR004843">
    <property type="entry name" value="Calcineurin-like_PHP"/>
</dbReference>
<dbReference type="Proteomes" id="UP000254968">
    <property type="component" value="Unassembled WGS sequence"/>
</dbReference>
<dbReference type="PANTHER" id="PTHR39323">
    <property type="entry name" value="BLR1149 PROTEIN"/>
    <property type="match status" value="1"/>
</dbReference>
<dbReference type="RefSeq" id="WP_160149898.1">
    <property type="nucleotide sequence ID" value="NZ_CAAAHO010000002.1"/>
</dbReference>
<evidence type="ECO:0000313" key="2">
    <source>
        <dbReference type="EMBL" id="STX29828.1"/>
    </source>
</evidence>
<dbReference type="OrthoDB" id="9795838at2"/>
<reference evidence="2 3" key="1">
    <citation type="submission" date="2018-06" db="EMBL/GenBank/DDBJ databases">
        <authorList>
            <consortium name="Pathogen Informatics"/>
            <person name="Doyle S."/>
        </authorList>
    </citation>
    <scope>NUCLEOTIDE SEQUENCE [LARGE SCALE GENOMIC DNA]</scope>
    <source>
        <strain evidence="2 3">NCTC13315</strain>
    </source>
</reference>
<dbReference type="AlphaFoldDB" id="A0A378I3S7"/>
<gene>
    <name evidence="2" type="ORF">NCTC13315_02383</name>
</gene>
<keyword evidence="2" id="KW-0436">Ligase</keyword>
<dbReference type="GO" id="GO:0016787">
    <property type="term" value="F:hydrolase activity"/>
    <property type="evidence" value="ECO:0007669"/>
    <property type="project" value="InterPro"/>
</dbReference>
<dbReference type="PIRSF" id="PIRSF000887">
    <property type="entry name" value="Pesterase_MJ0037"/>
    <property type="match status" value="1"/>
</dbReference>
<name>A0A378I3S7_9GAMM</name>